<reference evidence="1 2" key="1">
    <citation type="journal article" date="2024" name="Ann. Entomol. Soc. Am.">
        <title>Genomic analyses of the southern and eastern yellowjacket wasps (Hymenoptera: Vespidae) reveal evolutionary signatures of social life.</title>
        <authorList>
            <person name="Catto M.A."/>
            <person name="Caine P.B."/>
            <person name="Orr S.E."/>
            <person name="Hunt B.G."/>
            <person name="Goodisman M.A.D."/>
        </authorList>
    </citation>
    <scope>NUCLEOTIDE SEQUENCE [LARGE SCALE GENOMIC DNA]</scope>
    <source>
        <strain evidence="1">233</strain>
        <tissue evidence="1">Head and thorax</tissue>
    </source>
</reference>
<dbReference type="EMBL" id="JAUDFV010000074">
    <property type="protein sequence ID" value="KAL2733817.1"/>
    <property type="molecule type" value="Genomic_DNA"/>
</dbReference>
<evidence type="ECO:0000313" key="1">
    <source>
        <dbReference type="EMBL" id="KAL2733817.1"/>
    </source>
</evidence>
<proteinExistence type="predicted"/>
<name>A0ABD2BM22_VESSQ</name>
<organism evidence="1 2">
    <name type="scientific">Vespula squamosa</name>
    <name type="common">Southern yellow jacket</name>
    <name type="synonym">Wasp</name>
    <dbReference type="NCBI Taxonomy" id="30214"/>
    <lineage>
        <taxon>Eukaryota</taxon>
        <taxon>Metazoa</taxon>
        <taxon>Ecdysozoa</taxon>
        <taxon>Arthropoda</taxon>
        <taxon>Hexapoda</taxon>
        <taxon>Insecta</taxon>
        <taxon>Pterygota</taxon>
        <taxon>Neoptera</taxon>
        <taxon>Endopterygota</taxon>
        <taxon>Hymenoptera</taxon>
        <taxon>Apocrita</taxon>
        <taxon>Aculeata</taxon>
        <taxon>Vespoidea</taxon>
        <taxon>Vespidae</taxon>
        <taxon>Vespinae</taxon>
        <taxon>Vespula</taxon>
    </lineage>
</organism>
<sequence>MYDLGSTTKVEEIWLVSEKQEDLRFNSNNVALSTDLTPTFVVTQTRTRKMKCTMCKSKKDNTADIFYNTMLQIEIFVSNRIRDKTFKIESHFSHERNNTNDHRIDVGFEVAFRYLHFIKSDGVWRQKVHKSRFADITKRLQSGVDADVQRCGAISSNGNASCLTPALLNDRLGENILKVPLVAVYQSSRQHGVMKS</sequence>
<gene>
    <name evidence="1" type="ORF">V1478_003515</name>
</gene>
<protein>
    <submittedName>
        <fullName evidence="1">Uncharacterized protein</fullName>
    </submittedName>
</protein>
<dbReference type="AlphaFoldDB" id="A0ABD2BM22"/>
<evidence type="ECO:0000313" key="2">
    <source>
        <dbReference type="Proteomes" id="UP001607302"/>
    </source>
</evidence>
<comment type="caution">
    <text evidence="1">The sequence shown here is derived from an EMBL/GenBank/DDBJ whole genome shotgun (WGS) entry which is preliminary data.</text>
</comment>
<dbReference type="Proteomes" id="UP001607302">
    <property type="component" value="Unassembled WGS sequence"/>
</dbReference>
<keyword evidence="2" id="KW-1185">Reference proteome</keyword>
<accession>A0ABD2BM22</accession>